<dbReference type="InterPro" id="IPR045057">
    <property type="entry name" value="Gcn5-rel_NAT"/>
</dbReference>
<dbReference type="PANTHER" id="PTHR31435:SF10">
    <property type="entry name" value="BSR4717 PROTEIN"/>
    <property type="match status" value="1"/>
</dbReference>
<sequence length="101" mass="10709">MSGDVTVVDNPGAKRFEAVIGDQVAVAEYVLGDGTITFTHTLVPPELGGRGIGKALVKAGLAAARERGLKVIPLCPFFARHFADHPEARDLLEANWRASQG</sequence>
<gene>
    <name evidence="2" type="ORF">E8L99_00935</name>
</gene>
<dbReference type="GO" id="GO:0016740">
    <property type="term" value="F:transferase activity"/>
    <property type="evidence" value="ECO:0007669"/>
    <property type="project" value="UniProtKB-KW"/>
</dbReference>
<dbReference type="RefSeq" id="WP_137097792.1">
    <property type="nucleotide sequence ID" value="NZ_CP039865.1"/>
</dbReference>
<evidence type="ECO:0000259" key="1">
    <source>
        <dbReference type="PROSITE" id="PS51729"/>
    </source>
</evidence>
<feature type="domain" description="N-acetyltransferase" evidence="1">
    <location>
        <begin position="8"/>
        <end position="93"/>
    </location>
</feature>
<protein>
    <submittedName>
        <fullName evidence="2">N-acetyltransferase</fullName>
    </submittedName>
</protein>
<evidence type="ECO:0000313" key="2">
    <source>
        <dbReference type="EMBL" id="QCK84457.1"/>
    </source>
</evidence>
<accession>A0A4D7QGE5</accession>
<dbReference type="Gene3D" id="3.40.630.30">
    <property type="match status" value="1"/>
</dbReference>
<reference evidence="2 3" key="1">
    <citation type="submission" date="2019-04" db="EMBL/GenBank/DDBJ databases">
        <title>Phreatobacter aquaticus sp. nov.</title>
        <authorList>
            <person name="Choi A."/>
            <person name="Baek K."/>
        </authorList>
    </citation>
    <scope>NUCLEOTIDE SEQUENCE [LARGE SCALE GENOMIC DNA]</scope>
    <source>
        <strain evidence="2 3">NMCR1094</strain>
    </source>
</reference>
<keyword evidence="2" id="KW-0808">Transferase</keyword>
<dbReference type="PROSITE" id="PS51729">
    <property type="entry name" value="GNAT_YJDJ"/>
    <property type="match status" value="1"/>
</dbReference>
<name>A0A4D7QGE5_9HYPH</name>
<dbReference type="Pfam" id="PF14542">
    <property type="entry name" value="Acetyltransf_CG"/>
    <property type="match status" value="1"/>
</dbReference>
<dbReference type="PANTHER" id="PTHR31435">
    <property type="entry name" value="PROTEIN NATD1"/>
    <property type="match status" value="1"/>
</dbReference>
<dbReference type="CDD" id="cd04301">
    <property type="entry name" value="NAT_SF"/>
    <property type="match status" value="1"/>
</dbReference>
<keyword evidence="3" id="KW-1185">Reference proteome</keyword>
<dbReference type="AlphaFoldDB" id="A0A4D7QGE5"/>
<dbReference type="EMBL" id="CP039865">
    <property type="protein sequence ID" value="QCK84457.1"/>
    <property type="molecule type" value="Genomic_DNA"/>
</dbReference>
<dbReference type="KEGG" id="paqt:E8L99_00935"/>
<dbReference type="InterPro" id="IPR016181">
    <property type="entry name" value="Acyl_CoA_acyltransferase"/>
</dbReference>
<dbReference type="SUPFAM" id="SSF55729">
    <property type="entry name" value="Acyl-CoA N-acyltransferases (Nat)"/>
    <property type="match status" value="1"/>
</dbReference>
<dbReference type="Proteomes" id="UP000298588">
    <property type="component" value="Chromosome"/>
</dbReference>
<dbReference type="OrthoDB" id="9800945at2"/>
<proteinExistence type="predicted"/>
<organism evidence="2 3">
    <name type="scientific">Phreatobacter aquaticus</name>
    <dbReference type="NCBI Taxonomy" id="2570229"/>
    <lineage>
        <taxon>Bacteria</taxon>
        <taxon>Pseudomonadati</taxon>
        <taxon>Pseudomonadota</taxon>
        <taxon>Alphaproteobacteria</taxon>
        <taxon>Hyphomicrobiales</taxon>
        <taxon>Phreatobacteraceae</taxon>
        <taxon>Phreatobacter</taxon>
    </lineage>
</organism>
<evidence type="ECO:0000313" key="3">
    <source>
        <dbReference type="Proteomes" id="UP000298588"/>
    </source>
</evidence>
<dbReference type="InterPro" id="IPR031165">
    <property type="entry name" value="GNAT_YJDJ"/>
</dbReference>